<evidence type="ECO:0000313" key="3">
    <source>
        <dbReference type="EMBL" id="KAK0179398.1"/>
    </source>
</evidence>
<name>A0AA39G144_MICHY</name>
<evidence type="ECO:0000256" key="1">
    <source>
        <dbReference type="SAM" id="MobiDB-lite"/>
    </source>
</evidence>
<reference evidence="3" key="2">
    <citation type="submission" date="2023-03" db="EMBL/GenBank/DDBJ databases">
        <authorList>
            <person name="Inwood S.N."/>
            <person name="Skelly J.G."/>
            <person name="Guhlin J."/>
            <person name="Harrop T.W.R."/>
            <person name="Goldson S.G."/>
            <person name="Dearden P.K."/>
        </authorList>
    </citation>
    <scope>NUCLEOTIDE SEQUENCE</scope>
    <source>
        <strain evidence="3">Lincoln</strain>
        <tissue evidence="3">Whole body</tissue>
    </source>
</reference>
<dbReference type="EMBL" id="JAQQBR010000003">
    <property type="protein sequence ID" value="KAK0179398.1"/>
    <property type="molecule type" value="Genomic_DNA"/>
</dbReference>
<feature type="compositionally biased region" description="Basic and acidic residues" evidence="1">
    <location>
        <begin position="37"/>
        <end position="65"/>
    </location>
</feature>
<gene>
    <name evidence="3" type="ORF">PV327_005155</name>
</gene>
<dbReference type="AlphaFoldDB" id="A0AA39G144"/>
<comment type="caution">
    <text evidence="3">The sequence shown here is derived from an EMBL/GenBank/DDBJ whole genome shotgun (WGS) entry which is preliminary data.</text>
</comment>
<feature type="region of interest" description="Disordered" evidence="1">
    <location>
        <begin position="27"/>
        <end position="65"/>
    </location>
</feature>
<organism evidence="3 4">
    <name type="scientific">Microctonus hyperodae</name>
    <name type="common">Parasitoid wasp</name>
    <dbReference type="NCBI Taxonomy" id="165561"/>
    <lineage>
        <taxon>Eukaryota</taxon>
        <taxon>Metazoa</taxon>
        <taxon>Ecdysozoa</taxon>
        <taxon>Arthropoda</taxon>
        <taxon>Hexapoda</taxon>
        <taxon>Insecta</taxon>
        <taxon>Pterygota</taxon>
        <taxon>Neoptera</taxon>
        <taxon>Endopterygota</taxon>
        <taxon>Hymenoptera</taxon>
        <taxon>Apocrita</taxon>
        <taxon>Ichneumonoidea</taxon>
        <taxon>Braconidae</taxon>
        <taxon>Euphorinae</taxon>
        <taxon>Microctonus</taxon>
    </lineage>
</organism>
<proteinExistence type="predicted"/>
<keyword evidence="4" id="KW-1185">Reference proteome</keyword>
<sequence length="209" mass="23892">MSNDSKSVTFRWKGKIVTKKVYEKRVAQQKSGKRRKKEEVISTEGENRDSRDNHTSTDSENYKHEESMLMDGRRIVDLKTLGKQMWCVSCKQALSLDYIEKETRIGLASQLSVRCHNCLIINQVSTSKQRESQDKRTVRYDTNYKAVLGVLHTGIGWTHLCKMCACLNIPCLDFKTYKKYETEIGLAAEKVAKSSCADAAALERKLTLE</sequence>
<evidence type="ECO:0000313" key="4">
    <source>
        <dbReference type="Proteomes" id="UP001168972"/>
    </source>
</evidence>
<evidence type="ECO:0000259" key="2">
    <source>
        <dbReference type="Pfam" id="PF20700"/>
    </source>
</evidence>
<protein>
    <recommendedName>
        <fullName evidence="2">Mutator-like transposase domain-containing protein</fullName>
    </recommendedName>
</protein>
<dbReference type="Proteomes" id="UP001168972">
    <property type="component" value="Unassembled WGS sequence"/>
</dbReference>
<accession>A0AA39G144</accession>
<dbReference type="InterPro" id="IPR049012">
    <property type="entry name" value="Mutator_transp_dom"/>
</dbReference>
<reference evidence="3" key="1">
    <citation type="journal article" date="2023" name="bioRxiv">
        <title>Scaffold-level genome assemblies of two parasitoid biocontrol wasps reveal the parthenogenesis mechanism and an associated novel virus.</title>
        <authorList>
            <person name="Inwood S."/>
            <person name="Skelly J."/>
            <person name="Guhlin J."/>
            <person name="Harrop T."/>
            <person name="Goldson S."/>
            <person name="Dearden P."/>
        </authorList>
    </citation>
    <scope>NUCLEOTIDE SEQUENCE</scope>
    <source>
        <strain evidence="3">Lincoln</strain>
        <tissue evidence="3">Whole body</tissue>
    </source>
</reference>
<dbReference type="Pfam" id="PF20700">
    <property type="entry name" value="Mutator"/>
    <property type="match status" value="1"/>
</dbReference>
<feature type="domain" description="Mutator-like transposase" evidence="2">
    <location>
        <begin position="72"/>
        <end position="207"/>
    </location>
</feature>